<evidence type="ECO:0000313" key="1">
    <source>
        <dbReference type="EMBL" id="PHJ39365.1"/>
    </source>
</evidence>
<dbReference type="GO" id="GO:0008168">
    <property type="term" value="F:methyltransferase activity"/>
    <property type="evidence" value="ECO:0007669"/>
    <property type="project" value="InterPro"/>
</dbReference>
<dbReference type="AlphaFoldDB" id="A0A2C6MHW6"/>
<dbReference type="Proteomes" id="UP000222564">
    <property type="component" value="Unassembled WGS sequence"/>
</dbReference>
<protein>
    <submittedName>
        <fullName evidence="1">Uncharacterized protein</fullName>
    </submittedName>
</protein>
<dbReference type="InterPro" id="IPR002052">
    <property type="entry name" value="DNA_methylase_N6_adenine_CS"/>
</dbReference>
<keyword evidence="2" id="KW-1185">Reference proteome</keyword>
<dbReference type="EMBL" id="AWQQ01000024">
    <property type="protein sequence ID" value="PHJ39365.1"/>
    <property type="molecule type" value="Genomic_DNA"/>
</dbReference>
<accession>A0A2C6MHW6</accession>
<dbReference type="RefSeq" id="WP_180260963.1">
    <property type="nucleotide sequence ID" value="NZ_AWQQ01000024.1"/>
</dbReference>
<gene>
    <name evidence="1" type="ORF">P378_04105</name>
</gene>
<proteinExistence type="predicted"/>
<reference evidence="1 2" key="1">
    <citation type="submission" date="2013-09" db="EMBL/GenBank/DDBJ databases">
        <title>Biodegradation of hydrocarbons in the deep terrestrial subsurface : characterization of a microbial consortium composed of two Desulfotomaculum species originating from a deep geological formation.</title>
        <authorList>
            <person name="Aullo T."/>
            <person name="Berlendis S."/>
            <person name="Lascourreges J.-F."/>
            <person name="Dessort D."/>
            <person name="Saint-Laurent S."/>
            <person name="Schraauwers B."/>
            <person name="Mas J."/>
            <person name="Magot M."/>
            <person name="Ranchou-Peyruse A."/>
        </authorList>
    </citation>
    <scope>NUCLEOTIDE SEQUENCE [LARGE SCALE GENOMIC DNA]</scope>
    <source>
        <strain evidence="1 2">Bs107</strain>
    </source>
</reference>
<organism evidence="1 2">
    <name type="scientific">Desulforamulus profundi</name>
    <dbReference type="NCBI Taxonomy" id="1383067"/>
    <lineage>
        <taxon>Bacteria</taxon>
        <taxon>Bacillati</taxon>
        <taxon>Bacillota</taxon>
        <taxon>Clostridia</taxon>
        <taxon>Eubacteriales</taxon>
        <taxon>Peptococcaceae</taxon>
        <taxon>Desulforamulus</taxon>
    </lineage>
</organism>
<dbReference type="PROSITE" id="PS00092">
    <property type="entry name" value="N6_MTASE"/>
    <property type="match status" value="1"/>
</dbReference>
<sequence length="308" mass="35085">MAQLTASYIPDDEIPPGDETDHLHRWGYRRYREMFNDRQLLGLELSCRAIARHPDDKIRSALATNLSDLLRYQNMLCRYDTMALKSLDIFSVHGFPVGLVQCESNLLGIPNGYKGSNVGSGGWLNIIAKYERAKAYCESPFEIRHQGGRKVQVPIKGEWIGDRPYTSDMPEKRNIELHCCSSTFSDLPPGSLDAVLTDPPYYANVQYAELMDFCYVCCAGCDAGCQHLGSKIREALNAMNFAEVEIERKKLFIKTKGTDLSRKLLRILRIHSPQKYHVTGRIYSVKIRYFPGGHYVQQPVPHLPLRVR</sequence>
<comment type="caution">
    <text evidence="1">The sequence shown here is derived from an EMBL/GenBank/DDBJ whole genome shotgun (WGS) entry which is preliminary data.</text>
</comment>
<dbReference type="GO" id="GO:0003676">
    <property type="term" value="F:nucleic acid binding"/>
    <property type="evidence" value="ECO:0007669"/>
    <property type="project" value="InterPro"/>
</dbReference>
<name>A0A2C6MHW6_9FIRM</name>
<dbReference type="GO" id="GO:0032259">
    <property type="term" value="P:methylation"/>
    <property type="evidence" value="ECO:0007669"/>
    <property type="project" value="InterPro"/>
</dbReference>
<evidence type="ECO:0000313" key="2">
    <source>
        <dbReference type="Proteomes" id="UP000222564"/>
    </source>
</evidence>